<evidence type="ECO:0000256" key="3">
    <source>
        <dbReference type="ARBA" id="ARBA00022692"/>
    </source>
</evidence>
<evidence type="ECO:0000256" key="5">
    <source>
        <dbReference type="ARBA" id="ARBA00023136"/>
    </source>
</evidence>
<accession>A0A1T4RN40</accession>
<keyword evidence="2" id="KW-1003">Cell membrane</keyword>
<name>A0A1T4RN40_9BACT</name>
<evidence type="ECO:0000256" key="4">
    <source>
        <dbReference type="ARBA" id="ARBA00022989"/>
    </source>
</evidence>
<dbReference type="STRING" id="413434.SAMN04488132_11390"/>
<comment type="subcellular location">
    <subcellularLocation>
        <location evidence="1">Cell membrane</location>
        <topology evidence="1">Multi-pass membrane protein</topology>
    </subcellularLocation>
</comment>
<evidence type="ECO:0000256" key="6">
    <source>
        <dbReference type="SAM" id="Phobius"/>
    </source>
</evidence>
<keyword evidence="3 6" id="KW-0812">Transmembrane</keyword>
<keyword evidence="9" id="KW-1185">Reference proteome</keyword>
<sequence>MRIVGDGTRALNFFIDTLLVFLLAYAGFKTWNFYVMYWGYPAYNFGWFFFGILFVYYTFFELVFGRTPAKWFTYSKVVTAKGSRPALWQILVRSLVRLTIVDMFFIPFFGKPLHDKLSGTVLIEI</sequence>
<evidence type="ECO:0000256" key="1">
    <source>
        <dbReference type="ARBA" id="ARBA00004651"/>
    </source>
</evidence>
<dbReference type="InterPro" id="IPR010432">
    <property type="entry name" value="RDD"/>
</dbReference>
<keyword evidence="4 6" id="KW-1133">Transmembrane helix</keyword>
<evidence type="ECO:0000256" key="2">
    <source>
        <dbReference type="ARBA" id="ARBA00022475"/>
    </source>
</evidence>
<feature type="domain" description="RDD" evidence="7">
    <location>
        <begin position="8"/>
        <end position="106"/>
    </location>
</feature>
<evidence type="ECO:0000313" key="8">
    <source>
        <dbReference type="EMBL" id="SKA17353.1"/>
    </source>
</evidence>
<keyword evidence="5 6" id="KW-0472">Membrane</keyword>
<dbReference type="InterPro" id="IPR051791">
    <property type="entry name" value="Pra-immunoreactive"/>
</dbReference>
<dbReference type="GO" id="GO:0005886">
    <property type="term" value="C:plasma membrane"/>
    <property type="evidence" value="ECO:0007669"/>
    <property type="project" value="UniProtKB-SubCell"/>
</dbReference>
<feature type="transmembrane region" description="Helical" evidence="6">
    <location>
        <begin position="12"/>
        <end position="33"/>
    </location>
</feature>
<dbReference type="Proteomes" id="UP000190888">
    <property type="component" value="Unassembled WGS sequence"/>
</dbReference>
<dbReference type="RefSeq" id="WP_078832699.1">
    <property type="nucleotide sequence ID" value="NZ_FUWH01000013.1"/>
</dbReference>
<protein>
    <submittedName>
        <fullName evidence="8">RDD family protein</fullName>
    </submittedName>
</protein>
<evidence type="ECO:0000259" key="7">
    <source>
        <dbReference type="Pfam" id="PF06271"/>
    </source>
</evidence>
<dbReference type="EMBL" id="FUWH01000013">
    <property type="protein sequence ID" value="SKA17353.1"/>
    <property type="molecule type" value="Genomic_DNA"/>
</dbReference>
<organism evidence="8 9">
    <name type="scientific">Sediminibacterium ginsengisoli</name>
    <dbReference type="NCBI Taxonomy" id="413434"/>
    <lineage>
        <taxon>Bacteria</taxon>
        <taxon>Pseudomonadati</taxon>
        <taxon>Bacteroidota</taxon>
        <taxon>Chitinophagia</taxon>
        <taxon>Chitinophagales</taxon>
        <taxon>Chitinophagaceae</taxon>
        <taxon>Sediminibacterium</taxon>
    </lineage>
</organism>
<dbReference type="Pfam" id="PF06271">
    <property type="entry name" value="RDD"/>
    <property type="match status" value="1"/>
</dbReference>
<evidence type="ECO:0000313" key="9">
    <source>
        <dbReference type="Proteomes" id="UP000190888"/>
    </source>
</evidence>
<feature type="transmembrane region" description="Helical" evidence="6">
    <location>
        <begin position="45"/>
        <end position="65"/>
    </location>
</feature>
<dbReference type="OrthoDB" id="762068at2"/>
<dbReference type="PANTHER" id="PTHR36115">
    <property type="entry name" value="PROLINE-RICH ANTIGEN HOMOLOG-RELATED"/>
    <property type="match status" value="1"/>
</dbReference>
<dbReference type="AlphaFoldDB" id="A0A1T4RN40"/>
<reference evidence="8 9" key="1">
    <citation type="submission" date="2017-02" db="EMBL/GenBank/DDBJ databases">
        <authorList>
            <person name="Peterson S.W."/>
        </authorList>
    </citation>
    <scope>NUCLEOTIDE SEQUENCE [LARGE SCALE GENOMIC DNA]</scope>
    <source>
        <strain evidence="8 9">DSM 22335</strain>
    </source>
</reference>
<proteinExistence type="predicted"/>
<gene>
    <name evidence="8" type="ORF">SAMN04488132_11390</name>
</gene>